<feature type="compositionally biased region" description="Basic and acidic residues" evidence="1">
    <location>
        <begin position="171"/>
        <end position="190"/>
    </location>
</feature>
<feature type="compositionally biased region" description="Basic and acidic residues" evidence="1">
    <location>
        <begin position="347"/>
        <end position="356"/>
    </location>
</feature>
<feature type="compositionally biased region" description="Basic and acidic residues" evidence="1">
    <location>
        <begin position="147"/>
        <end position="160"/>
    </location>
</feature>
<protein>
    <submittedName>
        <fullName evidence="2">Uncharacterized protein</fullName>
    </submittedName>
</protein>
<feature type="compositionally biased region" description="Polar residues" evidence="1">
    <location>
        <begin position="222"/>
        <end position="234"/>
    </location>
</feature>
<evidence type="ECO:0000313" key="2">
    <source>
        <dbReference type="EMBL" id="CUS08847.1"/>
    </source>
</evidence>
<feature type="compositionally biased region" description="Acidic residues" evidence="1">
    <location>
        <begin position="365"/>
        <end position="384"/>
    </location>
</feature>
<sequence length="583" mass="64985">MLHTFGRSISLAQSSHLCTHGTTSFIASARNIARNLYWQNINDENRVHMMSKKKTSEGEAGFMKHVEKGNLGTLEHGMKLKKAQFGYPYLSGHGLACKSKQVFRETKCDLHTRSSDRERYRVRVSPRAAGPARGVPDQQLLNLSNRQPEDPNTEPREGHGLESQQSLNKQGQEDSDNKSMDEKCNNESRVESVSTQSGDDHHSGKSETKFRSDTSSKDEDCNNYSGNEPVSSQSEGEDSDCSLIFDDDYMLEPQSEGVLGGCCRYHCCRPDEAVSSQPKDERLLGFCSCGCCVYDDGFMGVIGQCTEGTENGSCSDGTADGPCHGSCRDGTADGSCRDGTADGSCRDGTADEHSNSESEFNYQYESDEPDYYTEPEGTGTDEEGPSGLSRGETNDLFEDLVGNIVGDWYRMREGIEAQHRKDLRRLKAVWYGRSGLLAFKLQKEMKEHHNLLTAASDLHLENMRLSGDYGVDRALVQIIYQAKLRGMVKFTSDIEQALRQLAKLPLFKEVLRKEAEDRKLNPKDVASRVPYLHSVALEGPQKRGDGLTVIIEPTHYSVNERAALVSLLKLQCEWPDSLCWREE</sequence>
<name>A0A292PQW0_9PEZI</name>
<proteinExistence type="predicted"/>
<feature type="compositionally biased region" description="Basic and acidic residues" evidence="1">
    <location>
        <begin position="198"/>
        <end position="220"/>
    </location>
</feature>
<dbReference type="AlphaFoldDB" id="A0A292PQW0"/>
<feature type="compositionally biased region" description="Basic and acidic residues" evidence="1">
    <location>
        <begin position="111"/>
        <end position="121"/>
    </location>
</feature>
<accession>A0A292PQW0</accession>
<dbReference type="Proteomes" id="UP001412239">
    <property type="component" value="Unassembled WGS sequence"/>
</dbReference>
<dbReference type="EMBL" id="LN891110">
    <property type="protein sequence ID" value="CUS08847.1"/>
    <property type="molecule type" value="Genomic_DNA"/>
</dbReference>
<gene>
    <name evidence="2" type="ORF">GSTUAT00007067001</name>
</gene>
<reference evidence="2" key="1">
    <citation type="submission" date="2015-10" db="EMBL/GenBank/DDBJ databases">
        <authorList>
            <person name="Regsiter A."/>
            <person name="william w."/>
        </authorList>
    </citation>
    <scope>NUCLEOTIDE SEQUENCE</scope>
    <source>
        <strain evidence="2">Montdore</strain>
    </source>
</reference>
<organism evidence="2 3">
    <name type="scientific">Tuber aestivum</name>
    <name type="common">summer truffle</name>
    <dbReference type="NCBI Taxonomy" id="59557"/>
    <lineage>
        <taxon>Eukaryota</taxon>
        <taxon>Fungi</taxon>
        <taxon>Dikarya</taxon>
        <taxon>Ascomycota</taxon>
        <taxon>Pezizomycotina</taxon>
        <taxon>Pezizomycetes</taxon>
        <taxon>Pezizales</taxon>
        <taxon>Tuberaceae</taxon>
        <taxon>Tuber</taxon>
    </lineage>
</organism>
<evidence type="ECO:0000256" key="1">
    <source>
        <dbReference type="SAM" id="MobiDB-lite"/>
    </source>
</evidence>
<evidence type="ECO:0000313" key="3">
    <source>
        <dbReference type="Proteomes" id="UP001412239"/>
    </source>
</evidence>
<feature type="region of interest" description="Disordered" evidence="1">
    <location>
        <begin position="111"/>
        <end position="241"/>
    </location>
</feature>
<feature type="region of interest" description="Disordered" evidence="1">
    <location>
        <begin position="347"/>
        <end position="393"/>
    </location>
</feature>
<keyword evidence="3" id="KW-1185">Reference proteome</keyword>